<feature type="compositionally biased region" description="Basic and acidic residues" evidence="1">
    <location>
        <begin position="35"/>
        <end position="46"/>
    </location>
</feature>
<gene>
    <name evidence="2" type="ORF">LX78_00016</name>
</gene>
<comment type="caution">
    <text evidence="2">The sequence shown here is derived from an EMBL/GenBank/DDBJ whole genome shotgun (WGS) entry which is preliminary data.</text>
</comment>
<dbReference type="RefSeq" id="WP_109680610.1">
    <property type="nucleotide sequence ID" value="NZ_QGGP01000001.1"/>
</dbReference>
<organism evidence="2 3">
    <name type="scientific">Xanthomarina spongicola</name>
    <dbReference type="NCBI Taxonomy" id="570520"/>
    <lineage>
        <taxon>Bacteria</taxon>
        <taxon>Pseudomonadati</taxon>
        <taxon>Bacteroidota</taxon>
        <taxon>Flavobacteriia</taxon>
        <taxon>Flavobacteriales</taxon>
        <taxon>Flavobacteriaceae</taxon>
        <taxon>Xanthomarina</taxon>
    </lineage>
</organism>
<proteinExistence type="predicted"/>
<evidence type="ECO:0000256" key="1">
    <source>
        <dbReference type="SAM" id="MobiDB-lite"/>
    </source>
</evidence>
<reference evidence="2 3" key="1">
    <citation type="submission" date="2018-05" db="EMBL/GenBank/DDBJ databases">
        <title>Genomic Encyclopedia of Archaeal and Bacterial Type Strains, Phase II (KMG-II): from individual species to whole genera.</title>
        <authorList>
            <person name="Goeker M."/>
        </authorList>
    </citation>
    <scope>NUCLEOTIDE SEQUENCE [LARGE SCALE GENOMIC DNA]</scope>
    <source>
        <strain evidence="2 3">DSM 22637</strain>
    </source>
</reference>
<keyword evidence="3" id="KW-1185">Reference proteome</keyword>
<evidence type="ECO:0000313" key="2">
    <source>
        <dbReference type="EMBL" id="PWK20317.1"/>
    </source>
</evidence>
<feature type="compositionally biased region" description="Basic and acidic residues" evidence="1">
    <location>
        <begin position="57"/>
        <end position="76"/>
    </location>
</feature>
<dbReference type="Proteomes" id="UP000245430">
    <property type="component" value="Unassembled WGS sequence"/>
</dbReference>
<dbReference type="EMBL" id="QGGP01000001">
    <property type="protein sequence ID" value="PWK20317.1"/>
    <property type="molecule type" value="Genomic_DNA"/>
</dbReference>
<protein>
    <submittedName>
        <fullName evidence="2">Uncharacterized protein</fullName>
    </submittedName>
</protein>
<evidence type="ECO:0000313" key="3">
    <source>
        <dbReference type="Proteomes" id="UP000245430"/>
    </source>
</evidence>
<sequence length="132" mass="15481">MKKIFLTLILLGLTYHFNAQEIGIKELHEPTLLKSIDNEKATEKHKKELKKSQNNQKKAEKSQKRAEKALRKKEQAQKAFNKSNKKLENTQNKYEALKNKGKLSPLDESKWLKKIERLNTDKKKAEIKLRKA</sequence>
<dbReference type="OrthoDB" id="1450963at2"/>
<dbReference type="AlphaFoldDB" id="A0A316DQ06"/>
<accession>A0A316DQ06</accession>
<feature type="region of interest" description="Disordered" evidence="1">
    <location>
        <begin position="35"/>
        <end position="96"/>
    </location>
</feature>
<name>A0A316DQ06_9FLAO</name>